<dbReference type="Pfam" id="PF01979">
    <property type="entry name" value="Amidohydro_1"/>
    <property type="match status" value="1"/>
</dbReference>
<dbReference type="Proteomes" id="UP000249645">
    <property type="component" value="Unassembled WGS sequence"/>
</dbReference>
<protein>
    <submittedName>
        <fullName evidence="3">Amidohydrolase</fullName>
    </submittedName>
</protein>
<dbReference type="AlphaFoldDB" id="A0A2W5F570"/>
<dbReference type="PANTHER" id="PTHR43794:SF11">
    <property type="entry name" value="AMIDOHYDROLASE-RELATED DOMAIN-CONTAINING PROTEIN"/>
    <property type="match status" value="1"/>
</dbReference>
<dbReference type="PANTHER" id="PTHR43794">
    <property type="entry name" value="AMINOHYDROLASE SSNA-RELATED"/>
    <property type="match status" value="1"/>
</dbReference>
<evidence type="ECO:0000259" key="2">
    <source>
        <dbReference type="Pfam" id="PF01979"/>
    </source>
</evidence>
<dbReference type="GO" id="GO:0016787">
    <property type="term" value="F:hydrolase activity"/>
    <property type="evidence" value="ECO:0007669"/>
    <property type="project" value="UniProtKB-KW"/>
</dbReference>
<evidence type="ECO:0000313" key="4">
    <source>
        <dbReference type="Proteomes" id="UP000249645"/>
    </source>
</evidence>
<name>A0A2W5F570_9SPHI</name>
<gene>
    <name evidence="3" type="ORF">DI598_03710</name>
</gene>
<accession>A0A2W5F570</accession>
<sequence length="384" mass="43455">MAIRKIHATEIFDGREILENKVLVLDENNKVEGIVPVDEAGENIENVAGLLSPGFVNCHCHLELSHMKNAIEEGTGLMDFVGKIMRLRQLPQEEILDVIAKADQEMYENGIVAVGDICNTLHTLHTKKISTLQYRNFIELAGFLPQQAGERFENGIQLKEKYADVGPTTIVPHAPYSVSKELFEKINEDSSSKIISIHNEETPDENFFFREKKGAFLELYKRMNANIDFFEPSGKSSIQTYLPYLDKVSAILLVHNTCTSKEDIQYAQKIASQNQQDLYWTLCPNANWYIERKMPPVDLLLSENVTICLGTDSVASNYQLSIFTEIQRIREHFPYIPLETMLVWATINGAKALGLSDNLGSFEKGKKPGIVLIDKENNTVKRML</sequence>
<dbReference type="InterPro" id="IPR032466">
    <property type="entry name" value="Metal_Hydrolase"/>
</dbReference>
<dbReference type="SUPFAM" id="SSF51556">
    <property type="entry name" value="Metallo-dependent hydrolases"/>
    <property type="match status" value="1"/>
</dbReference>
<comment type="caution">
    <text evidence="3">The sequence shown here is derived from an EMBL/GenBank/DDBJ whole genome shotgun (WGS) entry which is preliminary data.</text>
</comment>
<dbReference type="InterPro" id="IPR006680">
    <property type="entry name" value="Amidohydro-rel"/>
</dbReference>
<keyword evidence="1 3" id="KW-0378">Hydrolase</keyword>
<organism evidence="3 4">
    <name type="scientific">Pseudopedobacter saltans</name>
    <dbReference type="NCBI Taxonomy" id="151895"/>
    <lineage>
        <taxon>Bacteria</taxon>
        <taxon>Pseudomonadati</taxon>
        <taxon>Bacteroidota</taxon>
        <taxon>Sphingobacteriia</taxon>
        <taxon>Sphingobacteriales</taxon>
        <taxon>Sphingobacteriaceae</taxon>
        <taxon>Pseudopedobacter</taxon>
    </lineage>
</organism>
<dbReference type="Gene3D" id="3.20.20.140">
    <property type="entry name" value="Metal-dependent hydrolases"/>
    <property type="match status" value="1"/>
</dbReference>
<dbReference type="InterPro" id="IPR050287">
    <property type="entry name" value="MTA/SAH_deaminase"/>
</dbReference>
<evidence type="ECO:0000313" key="3">
    <source>
        <dbReference type="EMBL" id="PZP51251.1"/>
    </source>
</evidence>
<reference evidence="3 4" key="1">
    <citation type="submission" date="2017-11" db="EMBL/GenBank/DDBJ databases">
        <title>Infants hospitalized years apart are colonized by the same room-sourced microbial strains.</title>
        <authorList>
            <person name="Brooks B."/>
            <person name="Olm M.R."/>
            <person name="Firek B.A."/>
            <person name="Baker R."/>
            <person name="Thomas B.C."/>
            <person name="Morowitz M.J."/>
            <person name="Banfield J.F."/>
        </authorList>
    </citation>
    <scope>NUCLEOTIDE SEQUENCE [LARGE SCALE GENOMIC DNA]</scope>
    <source>
        <strain evidence="3">S2_009_000_R2_76</strain>
    </source>
</reference>
<dbReference type="EMBL" id="QFOI01000037">
    <property type="protein sequence ID" value="PZP51251.1"/>
    <property type="molecule type" value="Genomic_DNA"/>
</dbReference>
<evidence type="ECO:0000256" key="1">
    <source>
        <dbReference type="ARBA" id="ARBA00022801"/>
    </source>
</evidence>
<proteinExistence type="predicted"/>
<feature type="domain" description="Amidohydrolase-related" evidence="2">
    <location>
        <begin position="51"/>
        <end position="375"/>
    </location>
</feature>